<comment type="caution">
    <text evidence="3">The sequence shown here is derived from an EMBL/GenBank/DDBJ whole genome shotgun (WGS) entry which is preliminary data.</text>
</comment>
<evidence type="ECO:0000256" key="2">
    <source>
        <dbReference type="SAM" id="Phobius"/>
    </source>
</evidence>
<name>A0A645H9M0_9ZZZZ</name>
<dbReference type="AlphaFoldDB" id="A0A645H9M0"/>
<evidence type="ECO:0000313" key="3">
    <source>
        <dbReference type="EMBL" id="MPN35216.1"/>
    </source>
</evidence>
<feature type="transmembrane region" description="Helical" evidence="2">
    <location>
        <begin position="20"/>
        <end position="42"/>
    </location>
</feature>
<organism evidence="3">
    <name type="scientific">bioreactor metagenome</name>
    <dbReference type="NCBI Taxonomy" id="1076179"/>
    <lineage>
        <taxon>unclassified sequences</taxon>
        <taxon>metagenomes</taxon>
        <taxon>ecological metagenomes</taxon>
    </lineage>
</organism>
<protein>
    <submittedName>
        <fullName evidence="3">Uncharacterized protein</fullName>
    </submittedName>
</protein>
<reference evidence="3" key="1">
    <citation type="submission" date="2019-08" db="EMBL/GenBank/DDBJ databases">
        <authorList>
            <person name="Kucharzyk K."/>
            <person name="Murdoch R.W."/>
            <person name="Higgins S."/>
            <person name="Loffler F."/>
        </authorList>
    </citation>
    <scope>NUCLEOTIDE SEQUENCE</scope>
</reference>
<keyword evidence="2" id="KW-1133">Transmembrane helix</keyword>
<keyword evidence="2" id="KW-0812">Transmembrane</keyword>
<evidence type="ECO:0000256" key="1">
    <source>
        <dbReference type="SAM" id="MobiDB-lite"/>
    </source>
</evidence>
<sequence length="76" mass="8301">MFMVFLVLDDYNPMMNFLTNSISTVLLGVFCLISFANSILVISRARRSKESAQGKTDPPNLSARTEGVPGKGECSL</sequence>
<accession>A0A645H9M0</accession>
<feature type="region of interest" description="Disordered" evidence="1">
    <location>
        <begin position="46"/>
        <end position="76"/>
    </location>
</feature>
<keyword evidence="2" id="KW-0472">Membrane</keyword>
<gene>
    <name evidence="3" type="ORF">SDC9_182713</name>
</gene>
<proteinExistence type="predicted"/>
<dbReference type="EMBL" id="VSSQ01088666">
    <property type="protein sequence ID" value="MPN35216.1"/>
    <property type="molecule type" value="Genomic_DNA"/>
</dbReference>